<dbReference type="InterPro" id="IPR020070">
    <property type="entry name" value="Ribosomal_bL9_N"/>
</dbReference>
<dbReference type="OMA" id="AKHFIYE"/>
<feature type="domain" description="Ribosomal protein L9" evidence="6">
    <location>
        <begin position="69"/>
        <end position="113"/>
    </location>
</feature>
<dbReference type="OrthoDB" id="5555409at2759"/>
<protein>
    <recommendedName>
        <fullName evidence="4">Large ribosomal subunit protein bL9m</fullName>
    </recommendedName>
    <alternativeName>
        <fullName evidence="5">39S ribosomal protein L9, mitochondrial</fullName>
    </alternativeName>
</protein>
<keyword evidence="8" id="KW-1185">Reference proteome</keyword>
<gene>
    <name evidence="7" type="ORF">NLS_LOCUS3893</name>
</gene>
<evidence type="ECO:0000259" key="6">
    <source>
        <dbReference type="Pfam" id="PF01281"/>
    </source>
</evidence>
<evidence type="ECO:0000256" key="4">
    <source>
        <dbReference type="ARBA" id="ARBA00035194"/>
    </source>
</evidence>
<evidence type="ECO:0000256" key="3">
    <source>
        <dbReference type="ARBA" id="ARBA00023274"/>
    </source>
</evidence>
<name>A0A3P6UG26_LITSI</name>
<sequence>MHSLPLCRLLSSITNNAILQCRFTWVLRRVIAPEPTQQGCVQRNPAEHPDLMKLEVVEFEELKPAGPLKVILLKDVEGVGNQFDVVEVNRQLARSDLLLTQKAAYASPFNLQYYGEIKEKMKDELAKRIRIPYDYILVGRELIKKVISLRVSMENPWLLDKLIVKASLRQEGIEITDDMIFLEDKSLRGPNIELEAHLLRFYVVICNQYIVPMIGRICHTSSDESKQVLYPEIIRTPTKDDLKKYNIVEEQPYFAKKAEIMKDYDVVSLMQRRRNIENCG</sequence>
<proteinExistence type="inferred from homology"/>
<dbReference type="Pfam" id="PF01281">
    <property type="entry name" value="Ribosomal_L9_N"/>
    <property type="match status" value="1"/>
</dbReference>
<reference evidence="7 8" key="1">
    <citation type="submission" date="2018-08" db="EMBL/GenBank/DDBJ databases">
        <authorList>
            <person name="Laetsch R D."/>
            <person name="Stevens L."/>
            <person name="Kumar S."/>
            <person name="Blaxter L. M."/>
        </authorList>
    </citation>
    <scope>NUCLEOTIDE SEQUENCE [LARGE SCALE GENOMIC DNA]</scope>
</reference>
<dbReference type="InterPro" id="IPR009027">
    <property type="entry name" value="Ribosomal_bL9/RNase_H1_N"/>
</dbReference>
<comment type="similarity">
    <text evidence="1">Belongs to the bacterial ribosomal protein bL9 family.</text>
</comment>
<keyword evidence="3" id="KW-0687">Ribonucleoprotein</keyword>
<evidence type="ECO:0000256" key="5">
    <source>
        <dbReference type="ARBA" id="ARBA00035381"/>
    </source>
</evidence>
<dbReference type="GO" id="GO:0003735">
    <property type="term" value="F:structural constituent of ribosome"/>
    <property type="evidence" value="ECO:0007669"/>
    <property type="project" value="InterPro"/>
</dbReference>
<dbReference type="Proteomes" id="UP000277928">
    <property type="component" value="Unassembled WGS sequence"/>
</dbReference>
<accession>A0A3P6UG26</accession>
<keyword evidence="2" id="KW-0689">Ribosomal protein</keyword>
<dbReference type="SUPFAM" id="SSF55658">
    <property type="entry name" value="L9 N-domain-like"/>
    <property type="match status" value="1"/>
</dbReference>
<dbReference type="GO" id="GO:1990904">
    <property type="term" value="C:ribonucleoprotein complex"/>
    <property type="evidence" value="ECO:0007669"/>
    <property type="project" value="UniProtKB-KW"/>
</dbReference>
<dbReference type="Gene3D" id="3.40.5.10">
    <property type="entry name" value="Ribosomal protein L9, N-terminal domain"/>
    <property type="match status" value="1"/>
</dbReference>
<dbReference type="InterPro" id="IPR000244">
    <property type="entry name" value="Ribosomal_bL9"/>
</dbReference>
<dbReference type="GO" id="GO:0005840">
    <property type="term" value="C:ribosome"/>
    <property type="evidence" value="ECO:0007669"/>
    <property type="project" value="UniProtKB-KW"/>
</dbReference>
<dbReference type="InterPro" id="IPR036935">
    <property type="entry name" value="Ribosomal_bL9_N_sf"/>
</dbReference>
<evidence type="ECO:0000313" key="7">
    <source>
        <dbReference type="EMBL" id="VDK77978.1"/>
    </source>
</evidence>
<evidence type="ECO:0000313" key="8">
    <source>
        <dbReference type="Proteomes" id="UP000277928"/>
    </source>
</evidence>
<dbReference type="GO" id="GO:0006412">
    <property type="term" value="P:translation"/>
    <property type="evidence" value="ECO:0007669"/>
    <property type="project" value="InterPro"/>
</dbReference>
<dbReference type="STRING" id="42156.A0A3P6UG26"/>
<evidence type="ECO:0000256" key="1">
    <source>
        <dbReference type="ARBA" id="ARBA00010605"/>
    </source>
</evidence>
<dbReference type="AlphaFoldDB" id="A0A3P6UG26"/>
<evidence type="ECO:0000256" key="2">
    <source>
        <dbReference type="ARBA" id="ARBA00022980"/>
    </source>
</evidence>
<organism evidence="7 8">
    <name type="scientific">Litomosoides sigmodontis</name>
    <name type="common">Filarial nematode worm</name>
    <dbReference type="NCBI Taxonomy" id="42156"/>
    <lineage>
        <taxon>Eukaryota</taxon>
        <taxon>Metazoa</taxon>
        <taxon>Ecdysozoa</taxon>
        <taxon>Nematoda</taxon>
        <taxon>Chromadorea</taxon>
        <taxon>Rhabditida</taxon>
        <taxon>Spirurina</taxon>
        <taxon>Spiruromorpha</taxon>
        <taxon>Filarioidea</taxon>
        <taxon>Onchocercidae</taxon>
        <taxon>Litomosoides</taxon>
    </lineage>
</organism>
<dbReference type="PANTHER" id="PTHR21368">
    <property type="entry name" value="50S RIBOSOMAL PROTEIN L9"/>
    <property type="match status" value="1"/>
</dbReference>
<dbReference type="EMBL" id="UYRX01000228">
    <property type="protein sequence ID" value="VDK77978.1"/>
    <property type="molecule type" value="Genomic_DNA"/>
</dbReference>